<sequence>MNTSGQVICSDIDKTRSFIAFALVELDVHSVKVQSVNESQSSLNSVLSLDKSSRVSCISWIDYGDQNLVAIGLTKGSVLIFAPQMGQVLAELTTPFNMSISDVHVSPLTKTLWSSVINGNIIEWDLNKYTQIRSFSFNDLLENAESISKISTIKYNDRTHILVASHSVYLVDIDSNCIVRSFPAHIQPINKIIHVESDPDLFITSATGDRFINLCSVNKITAKSIFVSQSSVKAISSYSREDNFSTLCALTEDGMIEVFNDFLGEQAVSQETQSKKKRKHQANAVKSHTPSGTFKVSRPESETKHASDSVVPIESISVDNNTVLFSWIENASVMYFDVVSWLDERGNYKVNTDITVHRGRPFLKPTSHEMNGHDVAAAKHYNEGNAIVAEGNNFKDLEVDDEDVEEESLAEKLEKLSSDTKQKKTKKGKYDFKHNSVTLVTLLSQSLRNNDHSLLETVLSNRDPIVIQQTISKLDSSLAVILLDRMSERITRQSSRFDQLNFWLKWIIIIHGSILTAIPNLSSKLADLHAILCKKADTLPRLMELQGRINLVYQQNELKQEILQEYPLDDSDNDESEVEYIEELDDAVLEENLQSNGYASDDMEDIDEEHDDFSEEIDVNGDDESSSDEEDGEADEKYSHSEDEKAAYSDMDADT</sequence>
<evidence type="ECO:0000256" key="2">
    <source>
        <dbReference type="ARBA" id="ARBA00023242"/>
    </source>
</evidence>
<feature type="region of interest" description="Disordered" evidence="4">
    <location>
        <begin position="593"/>
        <end position="655"/>
    </location>
</feature>
<dbReference type="EMBL" id="FO082056">
    <property type="protein sequence ID" value="CCE79036.1"/>
    <property type="molecule type" value="Genomic_DNA"/>
</dbReference>
<protein>
    <submittedName>
        <fullName evidence="7">Piso0_001073 protein</fullName>
    </submittedName>
</protein>
<dbReference type="PANTHER" id="PTHR44267:SF1">
    <property type="entry name" value="WD REPEAT-CONTAINING PROTEIN 43"/>
    <property type="match status" value="1"/>
</dbReference>
<reference evidence="8" key="2">
    <citation type="journal article" date="2012" name="G3 (Bethesda)">
        <title>Pichia sorbitophila, an interspecies yeast hybrid reveals early steps of genome resolution following polyploidization.</title>
        <authorList>
            <person name="Leh Louis V."/>
            <person name="Despons L."/>
            <person name="Friedrich A."/>
            <person name="Martin T."/>
            <person name="Durrens P."/>
            <person name="Casaregola S."/>
            <person name="Neuveglise C."/>
            <person name="Fairhead C."/>
            <person name="Marck C."/>
            <person name="Cruz J.A."/>
            <person name="Straub M.L."/>
            <person name="Kugler V."/>
            <person name="Sacerdot C."/>
            <person name="Uzunov Z."/>
            <person name="Thierry A."/>
            <person name="Weiss S."/>
            <person name="Bleykasten C."/>
            <person name="De Montigny J."/>
            <person name="Jacques N."/>
            <person name="Jung P."/>
            <person name="Lemaire M."/>
            <person name="Mallet S."/>
            <person name="Morel G."/>
            <person name="Richard G.F."/>
            <person name="Sarkar A."/>
            <person name="Savel G."/>
            <person name="Schacherer J."/>
            <person name="Seret M.L."/>
            <person name="Talla E."/>
            <person name="Samson G."/>
            <person name="Jubin C."/>
            <person name="Poulain J."/>
            <person name="Vacherie B."/>
            <person name="Barbe V."/>
            <person name="Pelletier E."/>
            <person name="Sherman D.J."/>
            <person name="Westhof E."/>
            <person name="Weissenbach J."/>
            <person name="Baret P.V."/>
            <person name="Wincker P."/>
            <person name="Gaillardin C."/>
            <person name="Dujon B."/>
            <person name="Souciet J.L."/>
        </authorList>
    </citation>
    <scope>NUCLEOTIDE SEQUENCE [LARGE SCALE GENOMIC DNA]</scope>
    <source>
        <strain evidence="8">ATCC MYA-4447 / BCRC 22081 / CBS 7064 / NBRC 10061 / NRRL Y-12695</strain>
    </source>
</reference>
<dbReference type="Gene3D" id="2.130.10.10">
    <property type="entry name" value="YVTN repeat-like/Quinoprotein amine dehydrogenase"/>
    <property type="match status" value="1"/>
</dbReference>
<evidence type="ECO:0000256" key="4">
    <source>
        <dbReference type="SAM" id="MobiDB-lite"/>
    </source>
</evidence>
<reference evidence="7" key="1">
    <citation type="submission" date="2011-10" db="EMBL/GenBank/DDBJ databases">
        <authorList>
            <person name="Genoscope - CEA"/>
        </authorList>
    </citation>
    <scope>NUCLEOTIDE SEQUENCE</scope>
</reference>
<evidence type="ECO:0000256" key="3">
    <source>
        <dbReference type="ARBA" id="ARBA00038335"/>
    </source>
</evidence>
<accession>G8YQV1</accession>
<feature type="compositionally biased region" description="Acidic residues" evidence="4">
    <location>
        <begin position="601"/>
        <end position="634"/>
    </location>
</feature>
<dbReference type="eggNOG" id="KOG4547">
    <property type="taxonomic scope" value="Eukaryota"/>
</dbReference>
<dbReference type="OrthoDB" id="30195at2759"/>
<feature type="domain" description="Small-subunit processome Utp12" evidence="5">
    <location>
        <begin position="450"/>
        <end position="552"/>
    </location>
</feature>
<dbReference type="SUPFAM" id="SSF50978">
    <property type="entry name" value="WD40 repeat-like"/>
    <property type="match status" value="1"/>
</dbReference>
<dbReference type="EMBL" id="FO082057">
    <property type="protein sequence ID" value="CCE78450.1"/>
    <property type="molecule type" value="Genomic_DNA"/>
</dbReference>
<dbReference type="InterPro" id="IPR036322">
    <property type="entry name" value="WD40_repeat_dom_sf"/>
</dbReference>
<evidence type="ECO:0000256" key="1">
    <source>
        <dbReference type="ARBA" id="ARBA00004123"/>
    </source>
</evidence>
<evidence type="ECO:0000313" key="7">
    <source>
        <dbReference type="EMBL" id="CCE79036.1"/>
    </source>
</evidence>
<dbReference type="GO" id="GO:0000462">
    <property type="term" value="P:maturation of SSU-rRNA from tricistronic rRNA transcript (SSU-rRNA, 5.8S rRNA, LSU-rRNA)"/>
    <property type="evidence" value="ECO:0007669"/>
    <property type="project" value="TreeGrafter"/>
</dbReference>
<feature type="compositionally biased region" description="Basic and acidic residues" evidence="4">
    <location>
        <begin position="635"/>
        <end position="647"/>
    </location>
</feature>
<dbReference type="FunCoup" id="G8YQV1">
    <property type="interactions" value="1354"/>
</dbReference>
<dbReference type="AlphaFoldDB" id="G8YQV1"/>
<dbReference type="InterPro" id="IPR007148">
    <property type="entry name" value="SSU_processome_Utp12"/>
</dbReference>
<dbReference type="Proteomes" id="UP000005222">
    <property type="component" value="Chromosome D"/>
</dbReference>
<evidence type="ECO:0000259" key="5">
    <source>
        <dbReference type="Pfam" id="PF04003"/>
    </source>
</evidence>
<dbReference type="HOGENOM" id="CLU_023936_0_0_1"/>
<feature type="region of interest" description="Disordered" evidence="4">
    <location>
        <begin position="270"/>
        <end position="306"/>
    </location>
</feature>
<dbReference type="STRING" id="559304.G8YQV1"/>
<dbReference type="OMA" id="CEHAVNP"/>
<dbReference type="PANTHER" id="PTHR44267">
    <property type="entry name" value="WD REPEAT-CONTAINING PROTEIN 43"/>
    <property type="match status" value="1"/>
</dbReference>
<feature type="compositionally biased region" description="Polar residues" evidence="4">
    <location>
        <begin position="284"/>
        <end position="294"/>
    </location>
</feature>
<dbReference type="Pfam" id="PF04003">
    <property type="entry name" value="Utp12"/>
    <property type="match status" value="1"/>
</dbReference>
<dbReference type="Proteomes" id="UP000005222">
    <property type="component" value="Chromosome C"/>
</dbReference>
<comment type="similarity">
    <text evidence="3">Belongs to the UTP5 family.</text>
</comment>
<gene>
    <name evidence="7" type="primary">Piso0_001073</name>
    <name evidence="6" type="ORF">GNLVRS01_PISO0C10298g</name>
    <name evidence="7" type="ORF">GNLVRS01_PISO0D10365g</name>
</gene>
<name>G8YQV1_PICSO</name>
<dbReference type="InterPro" id="IPR015943">
    <property type="entry name" value="WD40/YVTN_repeat-like_dom_sf"/>
</dbReference>
<dbReference type="InParanoid" id="G8YQV1"/>
<keyword evidence="2" id="KW-0539">Nucleus</keyword>
<feature type="compositionally biased region" description="Basic and acidic residues" evidence="4">
    <location>
        <begin position="297"/>
        <end position="306"/>
    </location>
</feature>
<evidence type="ECO:0000313" key="6">
    <source>
        <dbReference type="EMBL" id="CCE78450.1"/>
    </source>
</evidence>
<evidence type="ECO:0000313" key="8">
    <source>
        <dbReference type="Proteomes" id="UP000005222"/>
    </source>
</evidence>
<dbReference type="GO" id="GO:0032040">
    <property type="term" value="C:small-subunit processome"/>
    <property type="evidence" value="ECO:0007669"/>
    <property type="project" value="UniProtKB-ARBA"/>
</dbReference>
<comment type="subcellular location">
    <subcellularLocation>
        <location evidence="1">Nucleus</location>
    </subcellularLocation>
</comment>
<keyword evidence="8" id="KW-1185">Reference proteome</keyword>
<organism evidence="7 8">
    <name type="scientific">Pichia sorbitophila (strain ATCC MYA-4447 / BCRC 22081 / CBS 7064 / NBRC 10061 / NRRL Y-12695)</name>
    <name type="common">Hybrid yeast</name>
    <dbReference type="NCBI Taxonomy" id="559304"/>
    <lineage>
        <taxon>Eukaryota</taxon>
        <taxon>Fungi</taxon>
        <taxon>Dikarya</taxon>
        <taxon>Ascomycota</taxon>
        <taxon>Saccharomycotina</taxon>
        <taxon>Pichiomycetes</taxon>
        <taxon>Debaryomycetaceae</taxon>
        <taxon>Millerozyma</taxon>
    </lineage>
</organism>
<proteinExistence type="inferred from homology"/>
<dbReference type="InterPro" id="IPR052414">
    <property type="entry name" value="U3_snoRNA-assoc_WDR"/>
</dbReference>